<evidence type="ECO:0000313" key="1">
    <source>
        <dbReference type="EMBL" id="HIQ70697.1"/>
    </source>
</evidence>
<reference evidence="1" key="1">
    <citation type="submission" date="2020-10" db="EMBL/GenBank/DDBJ databases">
        <authorList>
            <person name="Gilroy R."/>
        </authorList>
    </citation>
    <scope>NUCLEOTIDE SEQUENCE</scope>
    <source>
        <strain evidence="1">ChiSxjej2B14-6234</strain>
    </source>
</reference>
<protein>
    <submittedName>
        <fullName evidence="1">DUF3842 family protein</fullName>
    </submittedName>
</protein>
<gene>
    <name evidence="1" type="ORF">IAB73_00550</name>
</gene>
<accession>A0A9D0Z7M2</accession>
<proteinExistence type="predicted"/>
<evidence type="ECO:0000313" key="2">
    <source>
        <dbReference type="Proteomes" id="UP000886887"/>
    </source>
</evidence>
<dbReference type="AlphaFoldDB" id="A0A9D0Z7M2"/>
<dbReference type="InterPro" id="IPR024208">
    <property type="entry name" value="DUF3842"/>
</dbReference>
<comment type="caution">
    <text evidence="1">The sequence shown here is derived from an EMBL/GenBank/DDBJ whole genome shotgun (WGS) entry which is preliminary data.</text>
</comment>
<dbReference type="Pfam" id="PF12953">
    <property type="entry name" value="DUF3842"/>
    <property type="match status" value="1"/>
</dbReference>
<organism evidence="1 2">
    <name type="scientific">Candidatus Onthenecus intestinigallinarum</name>
    <dbReference type="NCBI Taxonomy" id="2840875"/>
    <lineage>
        <taxon>Bacteria</taxon>
        <taxon>Bacillati</taxon>
        <taxon>Bacillota</taxon>
        <taxon>Clostridia</taxon>
        <taxon>Eubacteriales</taxon>
        <taxon>Candidatus Onthenecus</taxon>
    </lineage>
</organism>
<name>A0A9D0Z7M2_9FIRM</name>
<sequence length="133" mass="13428">MQILVVDAQGGGIGKQLVSMLKQRVEGAVVTAVGTNSLATSAMLRAGADSAATGENAVIVCARKADVIVGPVGIVIADALLGEITPAMAAAIGQSRAKRVLIPINHCDNLIAGVPDLSVSHLIQSAIDLIHAM</sequence>
<dbReference type="Proteomes" id="UP000886887">
    <property type="component" value="Unassembled WGS sequence"/>
</dbReference>
<dbReference type="EMBL" id="DVFJ01000002">
    <property type="protein sequence ID" value="HIQ70697.1"/>
    <property type="molecule type" value="Genomic_DNA"/>
</dbReference>
<reference evidence="1" key="2">
    <citation type="journal article" date="2021" name="PeerJ">
        <title>Extensive microbial diversity within the chicken gut microbiome revealed by metagenomics and culture.</title>
        <authorList>
            <person name="Gilroy R."/>
            <person name="Ravi A."/>
            <person name="Getino M."/>
            <person name="Pursley I."/>
            <person name="Horton D.L."/>
            <person name="Alikhan N.F."/>
            <person name="Baker D."/>
            <person name="Gharbi K."/>
            <person name="Hall N."/>
            <person name="Watson M."/>
            <person name="Adriaenssens E.M."/>
            <person name="Foster-Nyarko E."/>
            <person name="Jarju S."/>
            <person name="Secka A."/>
            <person name="Antonio M."/>
            <person name="Oren A."/>
            <person name="Chaudhuri R.R."/>
            <person name="La Ragione R."/>
            <person name="Hildebrand F."/>
            <person name="Pallen M.J."/>
        </authorList>
    </citation>
    <scope>NUCLEOTIDE SEQUENCE</scope>
    <source>
        <strain evidence="1">ChiSxjej2B14-6234</strain>
    </source>
</reference>